<feature type="compositionally biased region" description="Basic and acidic residues" evidence="1">
    <location>
        <begin position="29"/>
        <end position="40"/>
    </location>
</feature>
<feature type="region of interest" description="Disordered" evidence="1">
    <location>
        <begin position="1"/>
        <end position="79"/>
    </location>
</feature>
<reference evidence="2" key="1">
    <citation type="journal article" date="2022" name="bioRxiv">
        <title>Sequencing and chromosome-scale assembly of the giantPleurodeles waltlgenome.</title>
        <authorList>
            <person name="Brown T."/>
            <person name="Elewa A."/>
            <person name="Iarovenko S."/>
            <person name="Subramanian E."/>
            <person name="Araus A.J."/>
            <person name="Petzold A."/>
            <person name="Susuki M."/>
            <person name="Suzuki K.-i.T."/>
            <person name="Hayashi T."/>
            <person name="Toyoda A."/>
            <person name="Oliveira C."/>
            <person name="Osipova E."/>
            <person name="Leigh N.D."/>
            <person name="Simon A."/>
            <person name="Yun M.H."/>
        </authorList>
    </citation>
    <scope>NUCLEOTIDE SEQUENCE</scope>
    <source>
        <strain evidence="2">20211129_DDA</strain>
        <tissue evidence="2">Liver</tissue>
    </source>
</reference>
<name>A0AAV7W7C1_PLEWA</name>
<organism evidence="2 3">
    <name type="scientific">Pleurodeles waltl</name>
    <name type="common">Iberian ribbed newt</name>
    <dbReference type="NCBI Taxonomy" id="8319"/>
    <lineage>
        <taxon>Eukaryota</taxon>
        <taxon>Metazoa</taxon>
        <taxon>Chordata</taxon>
        <taxon>Craniata</taxon>
        <taxon>Vertebrata</taxon>
        <taxon>Euteleostomi</taxon>
        <taxon>Amphibia</taxon>
        <taxon>Batrachia</taxon>
        <taxon>Caudata</taxon>
        <taxon>Salamandroidea</taxon>
        <taxon>Salamandridae</taxon>
        <taxon>Pleurodelinae</taxon>
        <taxon>Pleurodeles</taxon>
    </lineage>
</organism>
<accession>A0AAV7W7C1</accession>
<dbReference type="AlphaFoldDB" id="A0AAV7W7C1"/>
<evidence type="ECO:0000313" key="2">
    <source>
        <dbReference type="EMBL" id="KAJ1208881.1"/>
    </source>
</evidence>
<comment type="caution">
    <text evidence="2">The sequence shown here is derived from an EMBL/GenBank/DDBJ whole genome shotgun (WGS) entry which is preliminary data.</text>
</comment>
<protein>
    <submittedName>
        <fullName evidence="2">Uncharacterized protein</fullName>
    </submittedName>
</protein>
<evidence type="ECO:0000256" key="1">
    <source>
        <dbReference type="SAM" id="MobiDB-lite"/>
    </source>
</evidence>
<feature type="compositionally biased region" description="Basic and acidic residues" evidence="1">
    <location>
        <begin position="50"/>
        <end position="64"/>
    </location>
</feature>
<sequence length="116" mass="13196">MHRRDPAVRIGPPAKMRRRKVAYAQRSPRNRERTMDHAEDGEAATGGEVLARDTTKIDRPRTDLKQPQSNPGGCQLGWGSLPALPSNWVKQLEDLAPRQKEGNSRFRLSSIDFIWH</sequence>
<proteinExistence type="predicted"/>
<keyword evidence="3" id="KW-1185">Reference proteome</keyword>
<evidence type="ECO:0000313" key="3">
    <source>
        <dbReference type="Proteomes" id="UP001066276"/>
    </source>
</evidence>
<dbReference type="Proteomes" id="UP001066276">
    <property type="component" value="Chromosome 1_2"/>
</dbReference>
<dbReference type="EMBL" id="JANPWB010000002">
    <property type="protein sequence ID" value="KAJ1208881.1"/>
    <property type="molecule type" value="Genomic_DNA"/>
</dbReference>
<gene>
    <name evidence="2" type="ORF">NDU88_004264</name>
</gene>